<feature type="binding site" evidence="5">
    <location>
        <position position="306"/>
    </location>
    <ligand>
        <name>Zn(2+)</name>
        <dbReference type="ChEBI" id="CHEBI:29105"/>
    </ligand>
</feature>
<comment type="function">
    <text evidence="5">Catalyzes the base-exchange of a guanine (G) residue with the queuine precursor 7-aminomethyl-7-deazaguanine (PreQ1) at position 34 (anticodon wobble position) in tRNAs with GU(N) anticodons (tRNA-Asp, -Asn, -His and -Tyr). Catalysis occurs through a double-displacement mechanism. The nucleophile active site attacks the C1' of nucleotide 34 to detach the guanine base from the RNA, forming a covalent enzyme-RNA intermediate. The proton acceptor active site deprotonates the incoming PreQ1, allowing a nucleophilic attack on the C1' of the ribose to form the product. After dissociation, two additional enzymatic reactions on the tRNA convert PreQ1 to queuine (Q), resulting in the hypermodified nucleoside queuosine (7-(((4,5-cis-dihydroxy-2-cyclopenten-1-yl)amino)methyl)-7-deazaguanosine).</text>
</comment>
<keyword evidence="2 5" id="KW-0808">Transferase</keyword>
<dbReference type="NCBIfam" id="TIGR00449">
    <property type="entry name" value="tgt_general"/>
    <property type="match status" value="1"/>
</dbReference>
<gene>
    <name evidence="5 7" type="primary">tgt</name>
    <name evidence="7" type="ORF">ACFQBM_16930</name>
</gene>
<feature type="binding site" evidence="5">
    <location>
        <position position="311"/>
    </location>
    <ligand>
        <name>Zn(2+)</name>
        <dbReference type="ChEBI" id="CHEBI:29105"/>
    </ligand>
</feature>
<keyword evidence="5" id="KW-0862">Zinc</keyword>
<dbReference type="Pfam" id="PF01702">
    <property type="entry name" value="TGT"/>
    <property type="match status" value="1"/>
</dbReference>
<evidence type="ECO:0000313" key="7">
    <source>
        <dbReference type="EMBL" id="MFC6634975.1"/>
    </source>
</evidence>
<comment type="similarity">
    <text evidence="5">Belongs to the queuine tRNA-ribosyltransferase family.</text>
</comment>
<feature type="binding site" evidence="5">
    <location>
        <begin position="95"/>
        <end position="99"/>
    </location>
    <ligand>
        <name>substrate</name>
    </ligand>
</feature>
<dbReference type="InterPro" id="IPR036511">
    <property type="entry name" value="TGT-like_sf"/>
</dbReference>
<comment type="pathway">
    <text evidence="5">tRNA modification; tRNA-queuosine biosynthesis.</text>
</comment>
<keyword evidence="4 5" id="KW-0671">Queuosine biosynthesis</keyword>
<dbReference type="NCBIfam" id="TIGR00430">
    <property type="entry name" value="Q_tRNA_tgt"/>
    <property type="match status" value="1"/>
</dbReference>
<dbReference type="InterPro" id="IPR004803">
    <property type="entry name" value="TGT"/>
</dbReference>
<dbReference type="SUPFAM" id="SSF51713">
    <property type="entry name" value="tRNA-guanine transglycosylase"/>
    <property type="match status" value="1"/>
</dbReference>
<evidence type="ECO:0000256" key="3">
    <source>
        <dbReference type="ARBA" id="ARBA00022694"/>
    </source>
</evidence>
<comment type="cofactor">
    <cofactor evidence="5">
        <name>Zn(2+)</name>
        <dbReference type="ChEBI" id="CHEBI:29105"/>
    </cofactor>
    <text evidence="5">Binds 1 zinc ion per subunit.</text>
</comment>
<dbReference type="InterPro" id="IPR050076">
    <property type="entry name" value="ArchSynthase1/Queuine_TRR"/>
</dbReference>
<sequence length="377" mass="42002">MSRECFMQFELDTTDGKARRGRLRFPRGVVETPAFMPVGTYGTIKGMLPRDVEAIGAQIILGNTFHLMLRPGTEVVKAHGDLHDLMQWSGPILTDSGGFQVFSLGKMRKITEEGVSFQSPVDGSPVFMDPEESMRVQRDLGSDIVMIFDECTPYPATPDEARKSMELSLRWAGRSKQAHGDSPSALFGIVQGGMYPELRDISLRGLTEIGFDGYAIGGLSVGEPKEEMIAVLDHLAHRMPADRPRYLMGVGKPEDIVEAVRRGVDMFDCVMPTRNARNGHLFTAGGVVKIRNAKHRHDTGPLEEGCDCYTCEHFSRAYLHHLDRCGEILGSQLNTIHNLRHYQRLMQGLRDAIAAGELEIFVAEFYRRLGREVPPLA</sequence>
<dbReference type="HAMAP" id="MF_00168">
    <property type="entry name" value="Q_tRNA_Tgt"/>
    <property type="match status" value="1"/>
</dbReference>
<feature type="region of interest" description="RNA binding; important for wobble base 34 recognition" evidence="5">
    <location>
        <begin position="273"/>
        <end position="277"/>
    </location>
</feature>
<dbReference type="Gene3D" id="3.20.20.105">
    <property type="entry name" value="Queuine tRNA-ribosyltransferase-like"/>
    <property type="match status" value="1"/>
</dbReference>
<feature type="domain" description="tRNA-guanine(15) transglycosylase-like" evidence="6">
    <location>
        <begin position="17"/>
        <end position="369"/>
    </location>
</feature>
<dbReference type="EC" id="2.4.2.29" evidence="5"/>
<organism evidence="7 8">
    <name type="scientific">Microbulbifer taiwanensis</name>
    <dbReference type="NCBI Taxonomy" id="986746"/>
    <lineage>
        <taxon>Bacteria</taxon>
        <taxon>Pseudomonadati</taxon>
        <taxon>Pseudomonadota</taxon>
        <taxon>Gammaproteobacteria</taxon>
        <taxon>Cellvibrionales</taxon>
        <taxon>Microbulbiferaceae</taxon>
        <taxon>Microbulbifer</taxon>
    </lineage>
</organism>
<keyword evidence="5" id="KW-0479">Metal-binding</keyword>
<name>A0ABW1YU71_9GAMM</name>
<accession>A0ABW1YU71</accession>
<feature type="active site" description="Nucleophile" evidence="5">
    <location>
        <position position="268"/>
    </location>
</feature>
<keyword evidence="1 5" id="KW-0328">Glycosyltransferase</keyword>
<feature type="binding site" evidence="5">
    <location>
        <position position="191"/>
    </location>
    <ligand>
        <name>substrate</name>
    </ligand>
</feature>
<dbReference type="RefSeq" id="WP_226864769.1">
    <property type="nucleotide sequence ID" value="NZ_JACZFR010000016.1"/>
</dbReference>
<reference evidence="8" key="1">
    <citation type="journal article" date="2019" name="Int. J. Syst. Evol. Microbiol.">
        <title>The Global Catalogue of Microorganisms (GCM) 10K type strain sequencing project: providing services to taxonomists for standard genome sequencing and annotation.</title>
        <authorList>
            <consortium name="The Broad Institute Genomics Platform"/>
            <consortium name="The Broad Institute Genome Sequencing Center for Infectious Disease"/>
            <person name="Wu L."/>
            <person name="Ma J."/>
        </authorList>
    </citation>
    <scope>NUCLEOTIDE SEQUENCE [LARGE SCALE GENOMIC DNA]</scope>
    <source>
        <strain evidence="8">CGMCC 1.13718</strain>
    </source>
</reference>
<evidence type="ECO:0000259" key="6">
    <source>
        <dbReference type="Pfam" id="PF01702"/>
    </source>
</evidence>
<evidence type="ECO:0000256" key="2">
    <source>
        <dbReference type="ARBA" id="ARBA00022679"/>
    </source>
</evidence>
<dbReference type="PANTHER" id="PTHR46499">
    <property type="entry name" value="QUEUINE TRNA-RIBOSYLTRANSFERASE"/>
    <property type="match status" value="1"/>
</dbReference>
<dbReference type="GO" id="GO:0016757">
    <property type="term" value="F:glycosyltransferase activity"/>
    <property type="evidence" value="ECO:0007669"/>
    <property type="project" value="UniProtKB-KW"/>
</dbReference>
<dbReference type="Proteomes" id="UP001596425">
    <property type="component" value="Unassembled WGS sequence"/>
</dbReference>
<feature type="region of interest" description="RNA binding" evidence="5">
    <location>
        <begin position="249"/>
        <end position="255"/>
    </location>
</feature>
<feature type="binding site" evidence="5">
    <location>
        <position position="149"/>
    </location>
    <ligand>
        <name>substrate</name>
    </ligand>
</feature>
<feature type="binding site" evidence="5">
    <location>
        <position position="337"/>
    </location>
    <ligand>
        <name>Zn(2+)</name>
        <dbReference type="ChEBI" id="CHEBI:29105"/>
    </ligand>
</feature>
<feature type="binding site" evidence="5">
    <location>
        <position position="308"/>
    </location>
    <ligand>
        <name>Zn(2+)</name>
        <dbReference type="ChEBI" id="CHEBI:29105"/>
    </ligand>
</feature>
<proteinExistence type="inferred from homology"/>
<protein>
    <recommendedName>
        <fullName evidence="5">Queuine tRNA-ribosyltransferase</fullName>
        <ecNumber evidence="5">2.4.2.29</ecNumber>
    </recommendedName>
    <alternativeName>
        <fullName evidence="5">Guanine insertion enzyme</fullName>
    </alternativeName>
    <alternativeName>
        <fullName evidence="5">tRNA-guanine transglycosylase</fullName>
    </alternativeName>
</protein>
<evidence type="ECO:0000313" key="8">
    <source>
        <dbReference type="Proteomes" id="UP001596425"/>
    </source>
</evidence>
<feature type="active site" description="Proton acceptor" evidence="5">
    <location>
        <position position="95"/>
    </location>
</feature>
<dbReference type="EMBL" id="JBHSVR010000001">
    <property type="protein sequence ID" value="MFC6634975.1"/>
    <property type="molecule type" value="Genomic_DNA"/>
</dbReference>
<dbReference type="InterPro" id="IPR002616">
    <property type="entry name" value="tRNA_ribo_trans-like"/>
</dbReference>
<dbReference type="PANTHER" id="PTHR46499:SF1">
    <property type="entry name" value="QUEUINE TRNA-RIBOSYLTRANSFERASE"/>
    <property type="match status" value="1"/>
</dbReference>
<comment type="subunit">
    <text evidence="5">Homodimer. Within each dimer, one monomer is responsible for RNA recognition and catalysis, while the other monomer binds to the replacement base PreQ1.</text>
</comment>
<feature type="binding site" evidence="5">
    <location>
        <position position="218"/>
    </location>
    <ligand>
        <name>substrate</name>
    </ligand>
</feature>
<evidence type="ECO:0000256" key="1">
    <source>
        <dbReference type="ARBA" id="ARBA00022676"/>
    </source>
</evidence>
<keyword evidence="3 5" id="KW-0819">tRNA processing</keyword>
<comment type="caution">
    <text evidence="7">The sequence shown here is derived from an EMBL/GenBank/DDBJ whole genome shotgun (WGS) entry which is preliminary data.</text>
</comment>
<evidence type="ECO:0000256" key="5">
    <source>
        <dbReference type="HAMAP-Rule" id="MF_00168"/>
    </source>
</evidence>
<comment type="catalytic activity">
    <reaction evidence="5">
        <text>7-aminomethyl-7-carbaguanine + guanosine(34) in tRNA = 7-aminomethyl-7-carbaguanosine(34) in tRNA + guanine</text>
        <dbReference type="Rhea" id="RHEA:24104"/>
        <dbReference type="Rhea" id="RHEA-COMP:10341"/>
        <dbReference type="Rhea" id="RHEA-COMP:10342"/>
        <dbReference type="ChEBI" id="CHEBI:16235"/>
        <dbReference type="ChEBI" id="CHEBI:58703"/>
        <dbReference type="ChEBI" id="CHEBI:74269"/>
        <dbReference type="ChEBI" id="CHEBI:82833"/>
        <dbReference type="EC" id="2.4.2.29"/>
    </reaction>
</comment>
<evidence type="ECO:0000256" key="4">
    <source>
        <dbReference type="ARBA" id="ARBA00022785"/>
    </source>
</evidence>
<keyword evidence="8" id="KW-1185">Reference proteome</keyword>